<name>A0A5J6SDE3_POTMO</name>
<protein>
    <recommendedName>
        <fullName evidence="3">exo-alpha-sialidase</fullName>
        <ecNumber evidence="3">3.2.1.18</ecNumber>
    </recommendedName>
</protein>
<dbReference type="InterPro" id="IPR011040">
    <property type="entry name" value="Sialidase"/>
</dbReference>
<evidence type="ECO:0000256" key="5">
    <source>
        <dbReference type="ARBA" id="ARBA00023295"/>
    </source>
</evidence>
<dbReference type="AlphaFoldDB" id="A0A5J6SDE3"/>
<feature type="domain" description="Sialidase" evidence="6">
    <location>
        <begin position="58"/>
        <end position="370"/>
    </location>
</feature>
<keyword evidence="4" id="KW-0442">Lipid degradation</keyword>
<dbReference type="PANTHER" id="PTHR10628">
    <property type="entry name" value="SIALIDASE"/>
    <property type="match status" value="1"/>
</dbReference>
<dbReference type="Gene3D" id="2.120.10.10">
    <property type="match status" value="1"/>
</dbReference>
<dbReference type="EMBL" id="MK545211">
    <property type="protein sequence ID" value="QFF91258.1"/>
    <property type="molecule type" value="mRNA"/>
</dbReference>
<dbReference type="InterPro" id="IPR026856">
    <property type="entry name" value="Sialidase_fam"/>
</dbReference>
<comment type="catalytic activity">
    <reaction evidence="1">
        <text>Hydrolysis of alpha-(2-&gt;3)-, alpha-(2-&gt;6)-, alpha-(2-&gt;8)- glycosidic linkages of terminal sialic acid residues in oligosaccharides, glycoproteins, glycolipids, colominic acid and synthetic substrates.</text>
        <dbReference type="EC" id="3.2.1.18"/>
    </reaction>
</comment>
<evidence type="ECO:0000259" key="6">
    <source>
        <dbReference type="Pfam" id="PF13088"/>
    </source>
</evidence>
<evidence type="ECO:0000256" key="1">
    <source>
        <dbReference type="ARBA" id="ARBA00000427"/>
    </source>
</evidence>
<dbReference type="PANTHER" id="PTHR10628:SF30">
    <property type="entry name" value="EXO-ALPHA-SIALIDASE"/>
    <property type="match status" value="1"/>
</dbReference>
<keyword evidence="4" id="KW-0443">Lipid metabolism</keyword>
<dbReference type="SUPFAM" id="SSF50939">
    <property type="entry name" value="Sialidases"/>
    <property type="match status" value="1"/>
</dbReference>
<dbReference type="InterPro" id="IPR036278">
    <property type="entry name" value="Sialidase_sf"/>
</dbReference>
<keyword evidence="5" id="KW-0326">Glycosidase</keyword>
<dbReference type="EC" id="3.2.1.18" evidence="3"/>
<evidence type="ECO:0000256" key="3">
    <source>
        <dbReference type="ARBA" id="ARBA00012733"/>
    </source>
</evidence>
<dbReference type="GO" id="GO:0009313">
    <property type="term" value="P:oligosaccharide catabolic process"/>
    <property type="evidence" value="ECO:0007669"/>
    <property type="project" value="TreeGrafter"/>
</dbReference>
<evidence type="ECO:0000256" key="4">
    <source>
        <dbReference type="ARBA" id="ARBA00022963"/>
    </source>
</evidence>
<evidence type="ECO:0000256" key="2">
    <source>
        <dbReference type="ARBA" id="ARBA00009348"/>
    </source>
</evidence>
<sequence>MLRNFLLQQRSCYLFYNYKFFYISTKMASSDSLRKTDLFKQQVGFRIPALLHIPDSNTLLAFAESRLGSKDESADLLYLRRGEYNKSSKDFQWEDAKPIQSAQLDNCRSMNPCPVYEKEKKTVFLFFIAVDRSKSEQEQVECRKNAGHLCYVTSVDNGHTWCDTIHLTDKCNGPKTEACISETINTWATFALGPGHGIQLNSGHLVIPANAHVIESKEIRVRAFTFYSEDHGDSWQIGEFISGVECGECQVVSLDQGNGSSEQALIYCNARNNKANKNQYRVEAFSTDGGKTFTEGKLVKKLVEYSDGCHGSIISFPASDISHVQNYSELKNYHTQQGGDASNFHIILFSHITNSNPRRDLGIYLCTYSGDAHTQTNPYSGGCLTWTNPWVFFPDRSAYSELAFVKLPEERNPIVTCLFEYGCKNNMISFCVLQIYDIIEKTVKKME</sequence>
<reference evidence="7" key="1">
    <citation type="submission" date="2019-02" db="EMBL/GenBank/DDBJ databases">
        <authorList>
            <person name="Vechtova P."/>
            <person name="Dzyuba B."/>
            <person name="Dzyuba V."/>
            <person name="Silveira A.N."/>
            <person name="Silveira R.V."/>
            <person name="Fussy Z."/>
            <person name="Grubhoffer L."/>
            <person name="Rodina M."/>
            <person name="Sterba J."/>
        </authorList>
    </citation>
    <scope>NUCLEOTIDE SEQUENCE</scope>
</reference>
<keyword evidence="5" id="KW-0378">Hydrolase</keyword>
<proteinExistence type="evidence at transcript level"/>
<dbReference type="GO" id="GO:0005737">
    <property type="term" value="C:cytoplasm"/>
    <property type="evidence" value="ECO:0007669"/>
    <property type="project" value="TreeGrafter"/>
</dbReference>
<dbReference type="CDD" id="cd15482">
    <property type="entry name" value="Sialidase_non-viral"/>
    <property type="match status" value="1"/>
</dbReference>
<dbReference type="GO" id="GO:0006689">
    <property type="term" value="P:ganglioside catabolic process"/>
    <property type="evidence" value="ECO:0007669"/>
    <property type="project" value="TreeGrafter"/>
</dbReference>
<dbReference type="GO" id="GO:0016020">
    <property type="term" value="C:membrane"/>
    <property type="evidence" value="ECO:0007669"/>
    <property type="project" value="TreeGrafter"/>
</dbReference>
<accession>A0A5J6SDE3</accession>
<comment type="similarity">
    <text evidence="2">Belongs to the glycosyl hydrolase 33 family.</text>
</comment>
<dbReference type="Pfam" id="PF13088">
    <property type="entry name" value="BNR_2"/>
    <property type="match status" value="1"/>
</dbReference>
<dbReference type="GO" id="GO:0004308">
    <property type="term" value="F:exo-alpha-sialidase activity"/>
    <property type="evidence" value="ECO:0007669"/>
    <property type="project" value="UniProtKB-EC"/>
</dbReference>
<gene>
    <name evidence="7" type="primary">NEU 2 3 4</name>
</gene>
<evidence type="ECO:0000313" key="7">
    <source>
        <dbReference type="EMBL" id="QFF91258.1"/>
    </source>
</evidence>
<organism evidence="7">
    <name type="scientific">Potamotrygon motoro</name>
    <name type="common">Ocellate river stingray</name>
    <name type="synonym">Taeniura motoro</name>
    <dbReference type="NCBI Taxonomy" id="86373"/>
    <lineage>
        <taxon>Eukaryota</taxon>
        <taxon>Metazoa</taxon>
        <taxon>Chordata</taxon>
        <taxon>Craniata</taxon>
        <taxon>Vertebrata</taxon>
        <taxon>Chondrichthyes</taxon>
        <taxon>Elasmobranchii</taxon>
        <taxon>Batoidea</taxon>
        <taxon>Myliobatiformes</taxon>
        <taxon>Potamotrygonidae</taxon>
        <taxon>Potamotrygon</taxon>
    </lineage>
</organism>